<dbReference type="EMBL" id="WWVQ01000027">
    <property type="protein sequence ID" value="MZL33824.1"/>
    <property type="molecule type" value="Genomic_DNA"/>
</dbReference>
<organism evidence="1 2">
    <name type="scientific">Blautia wexlerae</name>
    <dbReference type="NCBI Taxonomy" id="418240"/>
    <lineage>
        <taxon>Bacteria</taxon>
        <taxon>Bacillati</taxon>
        <taxon>Bacillota</taxon>
        <taxon>Clostridia</taxon>
        <taxon>Lachnospirales</taxon>
        <taxon>Lachnospiraceae</taxon>
        <taxon>Blautia</taxon>
    </lineage>
</organism>
<name>A0A6L8T2S7_9FIRM</name>
<reference evidence="1 2" key="1">
    <citation type="journal article" date="2019" name="Nat. Med.">
        <title>A library of human gut bacterial isolates paired with longitudinal multiomics data enables mechanistic microbiome research.</title>
        <authorList>
            <person name="Poyet M."/>
            <person name="Groussin M."/>
            <person name="Gibbons S.M."/>
            <person name="Avila-Pacheco J."/>
            <person name="Jiang X."/>
            <person name="Kearney S.M."/>
            <person name="Perrotta A.R."/>
            <person name="Berdy B."/>
            <person name="Zhao S."/>
            <person name="Lieberman T.D."/>
            <person name="Swanson P.K."/>
            <person name="Smith M."/>
            <person name="Roesemann S."/>
            <person name="Alexander J.E."/>
            <person name="Rich S.A."/>
            <person name="Livny J."/>
            <person name="Vlamakis H."/>
            <person name="Clish C."/>
            <person name="Bullock K."/>
            <person name="Deik A."/>
            <person name="Scott J."/>
            <person name="Pierce K.A."/>
            <person name="Xavier R.J."/>
            <person name="Alm E.J."/>
        </authorList>
    </citation>
    <scope>NUCLEOTIDE SEQUENCE [LARGE SCALE GENOMIC DNA]</scope>
    <source>
        <strain evidence="1 2">BIOML-A1</strain>
    </source>
</reference>
<evidence type="ECO:0000313" key="1">
    <source>
        <dbReference type="EMBL" id="MZL33824.1"/>
    </source>
</evidence>
<protein>
    <submittedName>
        <fullName evidence="1">Uncharacterized protein</fullName>
    </submittedName>
</protein>
<dbReference type="RefSeq" id="WP_161233822.1">
    <property type="nucleotide sequence ID" value="NZ_JADMTA010000084.1"/>
</dbReference>
<accession>A0A6L8T2S7</accession>
<comment type="caution">
    <text evidence="1">The sequence shown here is derived from an EMBL/GenBank/DDBJ whole genome shotgun (WGS) entry which is preliminary data.</text>
</comment>
<sequence>MRDIHKQRIIQTAIREYKESVLFGFSPSAPHAINMMEEALHMCRPYNVLGISVLENSLKEAKKKYEKELSGTDKLDV</sequence>
<dbReference type="Proteomes" id="UP000477285">
    <property type="component" value="Unassembled WGS sequence"/>
</dbReference>
<evidence type="ECO:0000313" key="2">
    <source>
        <dbReference type="Proteomes" id="UP000477285"/>
    </source>
</evidence>
<gene>
    <name evidence="1" type="ORF">GT728_11600</name>
</gene>
<proteinExistence type="predicted"/>
<dbReference type="AlphaFoldDB" id="A0A6L8T2S7"/>